<organism evidence="1 2">
    <name type="scientific">Anaerotruncus colihominis DSM 17241</name>
    <dbReference type="NCBI Taxonomy" id="445972"/>
    <lineage>
        <taxon>Bacteria</taxon>
        <taxon>Bacillati</taxon>
        <taxon>Bacillota</taxon>
        <taxon>Clostridia</taxon>
        <taxon>Eubacteriales</taxon>
        <taxon>Oscillospiraceae</taxon>
        <taxon>Anaerotruncus</taxon>
    </lineage>
</organism>
<dbReference type="HOGENOM" id="CLU_3264808_0_0_9"/>
<dbReference type="EMBL" id="ABGD02000011">
    <property type="protein sequence ID" value="EDS11827.1"/>
    <property type="molecule type" value="Genomic_DNA"/>
</dbReference>
<proteinExistence type="predicted"/>
<sequence>MARAIRASRAPRDLFSKKAGKLRFYANLGLCGGMGKGVFDR</sequence>
<evidence type="ECO:0000313" key="2">
    <source>
        <dbReference type="Proteomes" id="UP000003803"/>
    </source>
</evidence>
<dbReference type="Proteomes" id="UP000003803">
    <property type="component" value="Unassembled WGS sequence"/>
</dbReference>
<name>B0P9K1_9FIRM</name>
<gene>
    <name evidence="1" type="ORF">ANACOL_01407</name>
</gene>
<reference evidence="1" key="2">
    <citation type="submission" date="2013-09" db="EMBL/GenBank/DDBJ databases">
        <title>Draft genome sequence of Anaerotruncus colihominis(DSM 17241).</title>
        <authorList>
            <person name="Sudarsanam P."/>
            <person name="Ley R."/>
            <person name="Guruge J."/>
            <person name="Turnbaugh P.J."/>
            <person name="Mahowald M."/>
            <person name="Liep D."/>
            <person name="Gordon J."/>
        </authorList>
    </citation>
    <scope>NUCLEOTIDE SEQUENCE</scope>
    <source>
        <strain evidence="1">DSM 17241</strain>
    </source>
</reference>
<dbReference type="AlphaFoldDB" id="B0P9K1"/>
<keyword evidence="2" id="KW-1185">Reference proteome</keyword>
<reference evidence="1" key="1">
    <citation type="submission" date="2007-11" db="EMBL/GenBank/DDBJ databases">
        <authorList>
            <person name="Fulton L."/>
            <person name="Clifton S."/>
            <person name="Fulton B."/>
            <person name="Xu J."/>
            <person name="Minx P."/>
            <person name="Pepin K.H."/>
            <person name="Johnson M."/>
            <person name="Thiruvilangam P."/>
            <person name="Bhonagiri V."/>
            <person name="Nash W.E."/>
            <person name="Mardis E.R."/>
            <person name="Wilson R.K."/>
        </authorList>
    </citation>
    <scope>NUCLEOTIDE SEQUENCE [LARGE SCALE GENOMIC DNA]</scope>
    <source>
        <strain evidence="1">DSM 17241</strain>
    </source>
</reference>
<comment type="caution">
    <text evidence="1">The sequence shown here is derived from an EMBL/GenBank/DDBJ whole genome shotgun (WGS) entry which is preliminary data.</text>
</comment>
<accession>B0P9K1</accession>
<protein>
    <submittedName>
        <fullName evidence="1">Uncharacterized protein</fullName>
    </submittedName>
</protein>
<evidence type="ECO:0000313" key="1">
    <source>
        <dbReference type="EMBL" id="EDS11827.1"/>
    </source>
</evidence>